<dbReference type="STRING" id="1121895.GCA_000378485_01145"/>
<dbReference type="Proteomes" id="UP000030152">
    <property type="component" value="Unassembled WGS sequence"/>
</dbReference>
<organism evidence="1 2">
    <name type="scientific">Flavobacterium rivuli WB 3.3-2 = DSM 21788</name>
    <dbReference type="NCBI Taxonomy" id="1121895"/>
    <lineage>
        <taxon>Bacteria</taxon>
        <taxon>Pseudomonadati</taxon>
        <taxon>Bacteroidota</taxon>
        <taxon>Flavobacteriia</taxon>
        <taxon>Flavobacteriales</taxon>
        <taxon>Flavobacteriaceae</taxon>
        <taxon>Flavobacterium</taxon>
    </lineage>
</organism>
<evidence type="ECO:0000313" key="2">
    <source>
        <dbReference type="Proteomes" id="UP000030152"/>
    </source>
</evidence>
<gene>
    <name evidence="1" type="ORF">Q765_03165</name>
</gene>
<comment type="caution">
    <text evidence="1">The sequence shown here is derived from an EMBL/GenBank/DDBJ whole genome shotgun (WGS) entry which is preliminary data.</text>
</comment>
<accession>A0A0A2MIB8</accession>
<reference evidence="1 2" key="1">
    <citation type="submission" date="2013-09" db="EMBL/GenBank/DDBJ databases">
        <authorList>
            <person name="Zeng Z."/>
            <person name="Chen C."/>
        </authorList>
    </citation>
    <scope>NUCLEOTIDE SEQUENCE [LARGE SCALE GENOMIC DNA]</scope>
    <source>
        <strain evidence="1 2">WB 3.3-2</strain>
    </source>
</reference>
<dbReference type="AlphaFoldDB" id="A0A0A2MIB8"/>
<proteinExistence type="predicted"/>
<keyword evidence="2" id="KW-1185">Reference proteome</keyword>
<name>A0A0A2MIB8_9FLAO</name>
<evidence type="ECO:0000313" key="1">
    <source>
        <dbReference type="EMBL" id="KGO88070.1"/>
    </source>
</evidence>
<protein>
    <submittedName>
        <fullName evidence="1">Uncharacterized protein</fullName>
    </submittedName>
</protein>
<dbReference type="EMBL" id="JRLX01000002">
    <property type="protein sequence ID" value="KGO88070.1"/>
    <property type="molecule type" value="Genomic_DNA"/>
</dbReference>
<dbReference type="RefSeq" id="WP_020212275.1">
    <property type="nucleotide sequence ID" value="NZ_JRLX01000002.1"/>
</dbReference>
<sequence>MLKNLNLSGSDKERLKKTLQLDENYIQNSPQKTYGYSMKMLDVQAMLKVVCFMATKLHHDDVEDEYKEDMLWGIDAITRSAIHLLPTMDEGDILDEIHKEVYRAKE</sequence>